<keyword evidence="2" id="KW-1185">Reference proteome</keyword>
<evidence type="ECO:0000313" key="1">
    <source>
        <dbReference type="EMBL" id="MEK8034872.1"/>
    </source>
</evidence>
<accession>A0ABU9BY14</accession>
<protein>
    <submittedName>
        <fullName evidence="1">Uncharacterized protein</fullName>
    </submittedName>
</protein>
<dbReference type="EMBL" id="JBBUTG010000038">
    <property type="protein sequence ID" value="MEK8034872.1"/>
    <property type="molecule type" value="Genomic_DNA"/>
</dbReference>
<organism evidence="1 2">
    <name type="scientific">Ideonella lacteola</name>
    <dbReference type="NCBI Taxonomy" id="2984193"/>
    <lineage>
        <taxon>Bacteria</taxon>
        <taxon>Pseudomonadati</taxon>
        <taxon>Pseudomonadota</taxon>
        <taxon>Betaproteobacteria</taxon>
        <taxon>Burkholderiales</taxon>
        <taxon>Sphaerotilaceae</taxon>
        <taxon>Ideonella</taxon>
    </lineage>
</organism>
<dbReference type="Proteomes" id="UP001371218">
    <property type="component" value="Unassembled WGS sequence"/>
</dbReference>
<sequence>MIDLPPMHRSLLLLVNGFTPLRALADLTANEAALLEGAQTLLRARLVENVARVGVV</sequence>
<gene>
    <name evidence="1" type="ORF">AACH06_28995</name>
</gene>
<proteinExistence type="predicted"/>
<dbReference type="RefSeq" id="WP_341429306.1">
    <property type="nucleotide sequence ID" value="NZ_JBBUTG010000038.1"/>
</dbReference>
<name>A0ABU9BY14_9BURK</name>
<comment type="caution">
    <text evidence="1">The sequence shown here is derived from an EMBL/GenBank/DDBJ whole genome shotgun (WGS) entry which is preliminary data.</text>
</comment>
<evidence type="ECO:0000313" key="2">
    <source>
        <dbReference type="Proteomes" id="UP001371218"/>
    </source>
</evidence>
<reference evidence="1 2" key="1">
    <citation type="submission" date="2024-04" db="EMBL/GenBank/DDBJ databases">
        <title>Novel species of the genus Ideonella isolated from streams.</title>
        <authorList>
            <person name="Lu H."/>
        </authorList>
    </citation>
    <scope>NUCLEOTIDE SEQUENCE [LARGE SCALE GENOMIC DNA]</scope>
    <source>
        <strain evidence="1 2">DXS29W</strain>
    </source>
</reference>